<keyword evidence="1" id="KW-0472">Membrane</keyword>
<sequence>MNKELQDVADMQRKRLKKVIDPLKSLVALDTIGYQSHLMQRCDTHGIYARDAIVLRTNFPYLLAASLPLAYLTKSLIVPTAYCIGSLYYLLYRSLAKDDCFFCRPALREMPGINIEGLSLEEMHERRGRVMRRLFMGKSEVKSLEDISRVLDKEIKAIQELQ</sequence>
<evidence type="ECO:0000313" key="3">
    <source>
        <dbReference type="Proteomes" id="UP000785679"/>
    </source>
</evidence>
<reference evidence="2" key="1">
    <citation type="submission" date="2019-06" db="EMBL/GenBank/DDBJ databases">
        <authorList>
            <person name="Zheng W."/>
        </authorList>
    </citation>
    <scope>NUCLEOTIDE SEQUENCE</scope>
    <source>
        <strain evidence="2">QDHG01</strain>
    </source>
</reference>
<protein>
    <submittedName>
        <fullName evidence="2">Uncharacterized protein</fullName>
    </submittedName>
</protein>
<comment type="caution">
    <text evidence="2">The sequence shown here is derived from an EMBL/GenBank/DDBJ whole genome shotgun (WGS) entry which is preliminary data.</text>
</comment>
<keyword evidence="1" id="KW-0812">Transmembrane</keyword>
<feature type="transmembrane region" description="Helical" evidence="1">
    <location>
        <begin position="69"/>
        <end position="91"/>
    </location>
</feature>
<evidence type="ECO:0000313" key="2">
    <source>
        <dbReference type="EMBL" id="TNV75217.1"/>
    </source>
</evidence>
<dbReference type="AlphaFoldDB" id="A0A8J8NH09"/>
<name>A0A8J8NH09_HALGN</name>
<proteinExistence type="predicted"/>
<dbReference type="EMBL" id="RRYP01016098">
    <property type="protein sequence ID" value="TNV75217.1"/>
    <property type="molecule type" value="Genomic_DNA"/>
</dbReference>
<accession>A0A8J8NH09</accession>
<keyword evidence="1" id="KW-1133">Transmembrane helix</keyword>
<organism evidence="2 3">
    <name type="scientific">Halteria grandinella</name>
    <dbReference type="NCBI Taxonomy" id="5974"/>
    <lineage>
        <taxon>Eukaryota</taxon>
        <taxon>Sar</taxon>
        <taxon>Alveolata</taxon>
        <taxon>Ciliophora</taxon>
        <taxon>Intramacronucleata</taxon>
        <taxon>Spirotrichea</taxon>
        <taxon>Stichotrichia</taxon>
        <taxon>Sporadotrichida</taxon>
        <taxon>Halteriidae</taxon>
        <taxon>Halteria</taxon>
    </lineage>
</organism>
<evidence type="ECO:0000256" key="1">
    <source>
        <dbReference type="SAM" id="Phobius"/>
    </source>
</evidence>
<keyword evidence="3" id="KW-1185">Reference proteome</keyword>
<gene>
    <name evidence="2" type="ORF">FGO68_gene12228</name>
</gene>
<dbReference type="Proteomes" id="UP000785679">
    <property type="component" value="Unassembled WGS sequence"/>
</dbReference>